<evidence type="ECO:0000256" key="4">
    <source>
        <dbReference type="ARBA" id="ARBA00022755"/>
    </source>
</evidence>
<proteinExistence type="predicted"/>
<evidence type="ECO:0000313" key="6">
    <source>
        <dbReference type="EMBL" id="PIP15378.1"/>
    </source>
</evidence>
<comment type="pathway">
    <text evidence="1">Purine metabolism; IMP biosynthesis via de novo pathway; N(2)-formyl-N(1)-(5-phospho-D-ribosyl)glycinamide from N(1)-(5-phospho-D-ribosyl)glycinamide (10-formyl THF route): step 1/1.</text>
</comment>
<evidence type="ECO:0000259" key="5">
    <source>
        <dbReference type="Pfam" id="PF00551"/>
    </source>
</evidence>
<gene>
    <name evidence="6" type="ORF">COX47_00060</name>
</gene>
<accession>A0A2G9Y808</accession>
<dbReference type="Proteomes" id="UP000231025">
    <property type="component" value="Unassembled WGS sequence"/>
</dbReference>
<organism evidence="6 7">
    <name type="scientific">Candidatus Roizmanbacteria bacterium CG23_combo_of_CG06-09_8_20_14_all_35_49</name>
    <dbReference type="NCBI Taxonomy" id="1974863"/>
    <lineage>
        <taxon>Bacteria</taxon>
        <taxon>Candidatus Roizmaniibacteriota</taxon>
    </lineage>
</organism>
<dbReference type="EMBL" id="PCRE01000001">
    <property type="protein sequence ID" value="PIP15378.1"/>
    <property type="molecule type" value="Genomic_DNA"/>
</dbReference>
<feature type="domain" description="Formyl transferase N-terminal" evidence="5">
    <location>
        <begin position="2"/>
        <end position="194"/>
    </location>
</feature>
<dbReference type="InterPro" id="IPR036477">
    <property type="entry name" value="Formyl_transf_N_sf"/>
</dbReference>
<keyword evidence="3" id="KW-0808">Transferase</keyword>
<evidence type="ECO:0000256" key="3">
    <source>
        <dbReference type="ARBA" id="ARBA00022679"/>
    </source>
</evidence>
<keyword evidence="4" id="KW-0658">Purine biosynthesis</keyword>
<evidence type="ECO:0000313" key="7">
    <source>
        <dbReference type="Proteomes" id="UP000231025"/>
    </source>
</evidence>
<evidence type="ECO:0000256" key="2">
    <source>
        <dbReference type="ARBA" id="ARBA00012254"/>
    </source>
</evidence>
<evidence type="ECO:0000256" key="1">
    <source>
        <dbReference type="ARBA" id="ARBA00005054"/>
    </source>
</evidence>
<dbReference type="EC" id="2.1.2.2" evidence="2"/>
<comment type="caution">
    <text evidence="6">The sequence shown here is derived from an EMBL/GenBank/DDBJ whole genome shotgun (WGS) entry which is preliminary data.</text>
</comment>
<dbReference type="GO" id="GO:0005737">
    <property type="term" value="C:cytoplasm"/>
    <property type="evidence" value="ECO:0007669"/>
    <property type="project" value="TreeGrafter"/>
</dbReference>
<dbReference type="SUPFAM" id="SSF53328">
    <property type="entry name" value="Formyltransferase"/>
    <property type="match status" value="1"/>
</dbReference>
<name>A0A2G9Y808_9BACT</name>
<dbReference type="PANTHER" id="PTHR43369">
    <property type="entry name" value="PHOSPHORIBOSYLGLYCINAMIDE FORMYLTRANSFERASE"/>
    <property type="match status" value="1"/>
</dbReference>
<sequence length="200" mass="22156">MKKLAVLISDAGTGTNLQAIIDGIESGKINAKIIAVVSDTSKSPGLDRARKHKLPIKIVSKKEDLLPVLKKLNIDYICLAGWKQIILDEVIDAFPSRIINTHPGLIPDSVNEVVKNPDGTLALWNKGKMTVTAMQNFLNGKHTYAGCTNHLLSHEFDFGPVFGRCFEKIKEGDTVQSLYTRLKKKENQIYVKTLIKLCNS</sequence>
<dbReference type="AlphaFoldDB" id="A0A2G9Y808"/>
<dbReference type="GO" id="GO:0006189">
    <property type="term" value="P:'de novo' IMP biosynthetic process"/>
    <property type="evidence" value="ECO:0007669"/>
    <property type="project" value="TreeGrafter"/>
</dbReference>
<dbReference type="Gene3D" id="3.40.50.170">
    <property type="entry name" value="Formyl transferase, N-terminal domain"/>
    <property type="match status" value="1"/>
</dbReference>
<dbReference type="GO" id="GO:0004644">
    <property type="term" value="F:phosphoribosylglycinamide formyltransferase activity"/>
    <property type="evidence" value="ECO:0007669"/>
    <property type="project" value="UniProtKB-EC"/>
</dbReference>
<protein>
    <recommendedName>
        <fullName evidence="2">phosphoribosylglycinamide formyltransferase 1</fullName>
        <ecNumber evidence="2">2.1.2.2</ecNumber>
    </recommendedName>
</protein>
<dbReference type="PANTHER" id="PTHR43369:SF2">
    <property type="entry name" value="PHOSPHORIBOSYLGLYCINAMIDE FORMYLTRANSFERASE"/>
    <property type="match status" value="1"/>
</dbReference>
<reference evidence="6 7" key="1">
    <citation type="submission" date="2017-09" db="EMBL/GenBank/DDBJ databases">
        <title>Depth-based differentiation of microbial function through sediment-hosted aquifers and enrichment of novel symbionts in the deep terrestrial subsurface.</title>
        <authorList>
            <person name="Probst A.J."/>
            <person name="Ladd B."/>
            <person name="Jarett J.K."/>
            <person name="Geller-Mcgrath D.E."/>
            <person name="Sieber C.M."/>
            <person name="Emerson J.B."/>
            <person name="Anantharaman K."/>
            <person name="Thomas B.C."/>
            <person name="Malmstrom R."/>
            <person name="Stieglmeier M."/>
            <person name="Klingl A."/>
            <person name="Woyke T."/>
            <person name="Ryan C.M."/>
            <person name="Banfield J.F."/>
        </authorList>
    </citation>
    <scope>NUCLEOTIDE SEQUENCE [LARGE SCALE GENOMIC DNA]</scope>
    <source>
        <strain evidence="6">CG23_combo_of_CG06-09_8_20_14_all_35_49</strain>
    </source>
</reference>
<dbReference type="Pfam" id="PF00551">
    <property type="entry name" value="Formyl_trans_N"/>
    <property type="match status" value="1"/>
</dbReference>
<dbReference type="InterPro" id="IPR002376">
    <property type="entry name" value="Formyl_transf_N"/>
</dbReference>